<dbReference type="EMBL" id="CAADFL010000380">
    <property type="protein sequence ID" value="VFK15622.1"/>
    <property type="molecule type" value="Genomic_DNA"/>
</dbReference>
<proteinExistence type="predicted"/>
<dbReference type="SMART" id="SM00955">
    <property type="entry name" value="RNB"/>
    <property type="match status" value="1"/>
</dbReference>
<dbReference type="InterPro" id="IPR001900">
    <property type="entry name" value="RNase_II/R"/>
</dbReference>
<dbReference type="InterPro" id="IPR056404">
    <property type="entry name" value="HTH_RNase_II"/>
</dbReference>
<gene>
    <name evidence="2" type="ORF">BECKFM1743A_GA0114220_101806</name>
    <name evidence="4" type="ORF">BECKFM1743B_GA0114221_103802</name>
    <name evidence="3" type="ORF">BECKFM1743C_GA0114222_102475</name>
</gene>
<dbReference type="GO" id="GO:0000932">
    <property type="term" value="C:P-body"/>
    <property type="evidence" value="ECO:0007669"/>
    <property type="project" value="TreeGrafter"/>
</dbReference>
<dbReference type="Pfam" id="PF00773">
    <property type="entry name" value="RNB"/>
    <property type="match status" value="1"/>
</dbReference>
<feature type="domain" description="RNB" evidence="1">
    <location>
        <begin position="235"/>
        <end position="511"/>
    </location>
</feature>
<dbReference type="Gene3D" id="2.40.50.140">
    <property type="entry name" value="Nucleic acid-binding proteins"/>
    <property type="match status" value="1"/>
</dbReference>
<dbReference type="Pfam" id="PF23161">
    <property type="entry name" value="HTH_RNase_II"/>
    <property type="match status" value="1"/>
</dbReference>
<accession>A0A450SZB5</accession>
<sequence length="618" mass="69015">MSKTLLQNSLVSYKKKPARVVDIGDKLEIVLDNGQTCRVRPKDVLLIHPGPVHHLSDLDARTEEDIKTVCELLADSPVNLSELAELLYAEDSPSTRWSSWRLVSDGIYFHGTPDDIHAHAPEEAERELAAREARARQERAWRDFLERVRAGRPLQPEDADYLRDVEALAFARTGQSRLLRKLGIEQTPAHAHALLLRLGYWDDRVNPHPTRVGLDSGAPQLSATAFSASFSTENRRNLTHLPAFAIDDEGNQDTDDAISLEGNRLWVHVADVSAVVTPGSAMDLEARSRGATLYLPELTAPMLPEQVSEEFGLGQKEISPALSFGLDLDADGSVVQLEILPTLVRVQRLTYAAVEKRMDEAPFCHLWQIAKAARKRRRAAGAIFITLPDVTVRVMDGKVHIRSLPEFDSRILVEEAMIMAGEATARFALERDIPFPFVTQAGLNIPQEHQEQPRTLAGMYGYRRKLAPRQMRATPGPHGGLGVACYTQVTSPLRRYLDLVAHQQLRAYLQDDKLLGSEEIIERVGATQAATAGTRKGERLSNRHWTLVYLRQHPNWHGEGILVEKEENRGTVLIPALGLDTQVRYRANPALDQVCRLALTKTELAKLSASFTVERFFS</sequence>
<dbReference type="InterPro" id="IPR036388">
    <property type="entry name" value="WH-like_DNA-bd_sf"/>
</dbReference>
<dbReference type="InterPro" id="IPR050180">
    <property type="entry name" value="RNR_Ribonuclease"/>
</dbReference>
<dbReference type="Gene3D" id="1.10.10.10">
    <property type="entry name" value="Winged helix-like DNA-binding domain superfamily/Winged helix DNA-binding domain"/>
    <property type="match status" value="1"/>
</dbReference>
<evidence type="ECO:0000313" key="2">
    <source>
        <dbReference type="EMBL" id="VFJ57007.1"/>
    </source>
</evidence>
<evidence type="ECO:0000313" key="3">
    <source>
        <dbReference type="EMBL" id="VFJ59500.1"/>
    </source>
</evidence>
<dbReference type="EMBL" id="CAADFA010000247">
    <property type="protein sequence ID" value="VFJ59500.1"/>
    <property type="molecule type" value="Genomic_DNA"/>
</dbReference>
<dbReference type="EMBL" id="CAADEZ010000180">
    <property type="protein sequence ID" value="VFJ57007.1"/>
    <property type="molecule type" value="Genomic_DNA"/>
</dbReference>
<dbReference type="GO" id="GO:0003723">
    <property type="term" value="F:RNA binding"/>
    <property type="evidence" value="ECO:0007669"/>
    <property type="project" value="InterPro"/>
</dbReference>
<dbReference type="GO" id="GO:0000175">
    <property type="term" value="F:3'-5'-RNA exonuclease activity"/>
    <property type="evidence" value="ECO:0007669"/>
    <property type="project" value="TreeGrafter"/>
</dbReference>
<reference evidence="3" key="1">
    <citation type="submission" date="2019-02" db="EMBL/GenBank/DDBJ databases">
        <authorList>
            <person name="Gruber-Vodicka R. H."/>
            <person name="Seah K. B. B."/>
        </authorList>
    </citation>
    <scope>NUCLEOTIDE SEQUENCE</scope>
    <source>
        <strain evidence="2">BECK_BZ163</strain>
        <strain evidence="4">BECK_BZ164</strain>
        <strain evidence="3">BECK_BZ165</strain>
    </source>
</reference>
<organism evidence="3">
    <name type="scientific">Candidatus Kentrum sp. FM</name>
    <dbReference type="NCBI Taxonomy" id="2126340"/>
    <lineage>
        <taxon>Bacteria</taxon>
        <taxon>Pseudomonadati</taxon>
        <taxon>Pseudomonadota</taxon>
        <taxon>Gammaproteobacteria</taxon>
        <taxon>Candidatus Kentrum</taxon>
    </lineage>
</organism>
<evidence type="ECO:0000259" key="1">
    <source>
        <dbReference type="SMART" id="SM00955"/>
    </source>
</evidence>
<name>A0A450SZB5_9GAMM</name>
<dbReference type="AlphaFoldDB" id="A0A450SZB5"/>
<dbReference type="GO" id="GO:0006402">
    <property type="term" value="P:mRNA catabolic process"/>
    <property type="evidence" value="ECO:0007669"/>
    <property type="project" value="TreeGrafter"/>
</dbReference>
<evidence type="ECO:0000313" key="4">
    <source>
        <dbReference type="EMBL" id="VFK15622.1"/>
    </source>
</evidence>
<protein>
    <submittedName>
        <fullName evidence="3">Exoribonuclease-2</fullName>
    </submittedName>
</protein>
<dbReference type="SUPFAM" id="SSF50249">
    <property type="entry name" value="Nucleic acid-binding proteins"/>
    <property type="match status" value="2"/>
</dbReference>
<dbReference type="InterPro" id="IPR012340">
    <property type="entry name" value="NA-bd_OB-fold"/>
</dbReference>
<dbReference type="PANTHER" id="PTHR23355">
    <property type="entry name" value="RIBONUCLEASE"/>
    <property type="match status" value="1"/>
</dbReference>
<dbReference type="PANTHER" id="PTHR23355:SF42">
    <property type="entry name" value="RIBONUCLEASE II, CHLOROPLASTIC_MITOCHONDRIAL"/>
    <property type="match status" value="1"/>
</dbReference>